<feature type="region of interest" description="Disordered" evidence="1">
    <location>
        <begin position="807"/>
        <end position="831"/>
    </location>
</feature>
<dbReference type="PANTHER" id="PTHR35116">
    <property type="entry name" value="HELICASE PROTEIN MOM1"/>
    <property type="match status" value="1"/>
</dbReference>
<reference evidence="2 3" key="1">
    <citation type="journal article" date="2010" name="Nature">
        <title>Genome sequencing and analysis of the model grass Brachypodium distachyon.</title>
        <authorList>
            <consortium name="International Brachypodium Initiative"/>
        </authorList>
    </citation>
    <scope>NUCLEOTIDE SEQUENCE [LARGE SCALE GENOMIC DNA]</scope>
    <source>
        <strain evidence="2">Bd21</strain>
        <strain evidence="3">cv. Bd21</strain>
    </source>
</reference>
<keyword evidence="4" id="KW-1185">Reference proteome</keyword>
<accession>I1IBR4</accession>
<dbReference type="EnsemblPlants" id="KQK00412">
    <property type="protein sequence ID" value="KQK00412"/>
    <property type="gene ID" value="BRADI_3g49240v3"/>
</dbReference>
<dbReference type="Proteomes" id="UP000008810">
    <property type="component" value="Chromosome 3"/>
</dbReference>
<feature type="compositionally biased region" description="Polar residues" evidence="1">
    <location>
        <begin position="199"/>
        <end position="217"/>
    </location>
</feature>
<dbReference type="eggNOG" id="ENOG502RRPF">
    <property type="taxonomic scope" value="Eukaryota"/>
</dbReference>
<proteinExistence type="predicted"/>
<feature type="region of interest" description="Disordered" evidence="1">
    <location>
        <begin position="589"/>
        <end position="655"/>
    </location>
</feature>
<dbReference type="EMBL" id="CM000882">
    <property type="protein sequence ID" value="KQK00412.1"/>
    <property type="molecule type" value="Genomic_DNA"/>
</dbReference>
<dbReference type="GO" id="GO:0031507">
    <property type="term" value="P:heterochromatin formation"/>
    <property type="evidence" value="ECO:0007669"/>
    <property type="project" value="InterPro"/>
</dbReference>
<dbReference type="AlphaFoldDB" id="I1IBR4"/>
<feature type="region of interest" description="Disordered" evidence="1">
    <location>
        <begin position="199"/>
        <end position="220"/>
    </location>
</feature>
<evidence type="ECO:0000313" key="3">
    <source>
        <dbReference type="EnsemblPlants" id="KQK00412"/>
    </source>
</evidence>
<feature type="compositionally biased region" description="Polar residues" evidence="1">
    <location>
        <begin position="815"/>
        <end position="828"/>
    </location>
</feature>
<evidence type="ECO:0000313" key="4">
    <source>
        <dbReference type="Proteomes" id="UP000008810"/>
    </source>
</evidence>
<dbReference type="GeneID" id="104583808"/>
<dbReference type="RefSeq" id="XP_010235729.1">
    <property type="nucleotide sequence ID" value="XM_010237427.3"/>
</dbReference>
<reference evidence="2" key="2">
    <citation type="submission" date="2017-06" db="EMBL/GenBank/DDBJ databases">
        <title>WGS assembly of Brachypodium distachyon.</title>
        <authorList>
            <consortium name="The International Brachypodium Initiative"/>
            <person name="Lucas S."/>
            <person name="Harmon-Smith M."/>
            <person name="Lail K."/>
            <person name="Tice H."/>
            <person name="Grimwood J."/>
            <person name="Bruce D."/>
            <person name="Barry K."/>
            <person name="Shu S."/>
            <person name="Lindquist E."/>
            <person name="Wang M."/>
            <person name="Pitluck S."/>
            <person name="Vogel J.P."/>
            <person name="Garvin D.F."/>
            <person name="Mockler T.C."/>
            <person name="Schmutz J."/>
            <person name="Rokhsar D."/>
            <person name="Bevan M.W."/>
        </authorList>
    </citation>
    <scope>NUCLEOTIDE SEQUENCE</scope>
    <source>
        <strain evidence="2">Bd21</strain>
    </source>
</reference>
<name>I1IBR4_BRADI</name>
<gene>
    <name evidence="3" type="primary">LOC104583808</name>
    <name evidence="2" type="ORF">BRADI_3g49240v3</name>
</gene>
<feature type="region of interest" description="Disordered" evidence="1">
    <location>
        <begin position="670"/>
        <end position="690"/>
    </location>
</feature>
<feature type="region of interest" description="Disordered" evidence="1">
    <location>
        <begin position="1"/>
        <end position="37"/>
    </location>
</feature>
<evidence type="ECO:0000313" key="2">
    <source>
        <dbReference type="EMBL" id="KQK00412.1"/>
    </source>
</evidence>
<dbReference type="Gene3D" id="6.10.250.1310">
    <property type="match status" value="1"/>
</dbReference>
<dbReference type="InterPro" id="IPR039322">
    <property type="entry name" value="MOM1"/>
</dbReference>
<evidence type="ECO:0000256" key="1">
    <source>
        <dbReference type="SAM" id="MobiDB-lite"/>
    </source>
</evidence>
<dbReference type="Gramene" id="KQK00412">
    <property type="protein sequence ID" value="KQK00412"/>
    <property type="gene ID" value="BRADI_3g49240v3"/>
</dbReference>
<protein>
    <submittedName>
        <fullName evidence="2 3">Uncharacterized protein</fullName>
    </submittedName>
</protein>
<dbReference type="OMA" id="RHKQKEH"/>
<dbReference type="KEGG" id="bdi:104583808"/>
<dbReference type="OrthoDB" id="604691at2759"/>
<reference evidence="3" key="3">
    <citation type="submission" date="2018-08" db="UniProtKB">
        <authorList>
            <consortium name="EnsemblPlants"/>
        </authorList>
    </citation>
    <scope>IDENTIFICATION</scope>
    <source>
        <strain evidence="3">cv. Bd21</strain>
    </source>
</reference>
<organism evidence="3">
    <name type="scientific">Brachypodium distachyon</name>
    <name type="common">Purple false brome</name>
    <name type="synonym">Trachynia distachya</name>
    <dbReference type="NCBI Taxonomy" id="15368"/>
    <lineage>
        <taxon>Eukaryota</taxon>
        <taxon>Viridiplantae</taxon>
        <taxon>Streptophyta</taxon>
        <taxon>Embryophyta</taxon>
        <taxon>Tracheophyta</taxon>
        <taxon>Spermatophyta</taxon>
        <taxon>Magnoliopsida</taxon>
        <taxon>Liliopsida</taxon>
        <taxon>Poales</taxon>
        <taxon>Poaceae</taxon>
        <taxon>BOP clade</taxon>
        <taxon>Pooideae</taxon>
        <taxon>Stipodae</taxon>
        <taxon>Brachypodieae</taxon>
        <taxon>Brachypodium</taxon>
    </lineage>
</organism>
<dbReference type="PANTHER" id="PTHR35116:SF6">
    <property type="entry name" value="OS02G0625900 PROTEIN"/>
    <property type="match status" value="1"/>
</dbReference>
<feature type="compositionally biased region" description="Polar residues" evidence="1">
    <location>
        <begin position="643"/>
        <end position="655"/>
    </location>
</feature>
<dbReference type="HOGENOM" id="CLU_292621_0_0_1"/>
<sequence>MDHNEACNGECDYESELEEGEIKEEDEPPRTERPIHRGMAASVVELISYGQEVFEKEQVHITQSASPQKASHKRETAGTVVVQQSKYSEIHKDVVQSVVELSSFVQDTIEKEQFDIRQSTSLERGSRQGRTTGIMFVQPKCSAIHEDMAASAELLITSSQGTVEGLSTSPERGSHLGGTASTKYIASESRDVNVRQSTFHSTCGNHQRSNSRSMNISSEERHEKRKQKCFKYSDSRWVLKMIEEVCSGRFSTLLLRQTADRKKLKIAFKKQELEFFQKQVHWYKFHYAHVMPTIRYGRVKLPKLHINILQDRFHKHMKSQLIKFVKQQISERNKENQIKERWIFEAKAGYLKKLFSAISLSYPGFKLEKLGWQMTDSPDGDEDLKCFEMQSLTTQIEAIASNSEPEGTSSDVSEFIIENSPSLLEKNGATNLGFSVCVAEEMSSLDSRSSKSTNAPTMEFGEKNGAQIILAAAENEGENIERSYASQLDTSAALEPVMAVKAGKASDVSEPLPLETNRVTELGSSVGVSKEMATLEHSSQLTCAPGMDFGEKDGSQIAFSAAAQNGSGNMERPCASRSVTSAALELAMTVTTDTENDPPISKEKRRRISSGNGISEDPCCRSRRKFGEKDGTQIAFSREPQNELGNQERPSASRSVQNAALELAMTVNTDLDNAPPISKEKGKCTSPGNDISEVPCSRSRIEFPHMPTSNLCRTSLRQEESPAARADLPSVNINQMMQAEDTDCEEVLSGQISHVAQVTEQPNMHSNTENVLNQYHCGSTFQADASHPYQQSGGNTHSARTGVANLGASHVHPASPNQVPTDSTTGQYLSGDGLPSDPFTIELSRLQSLQNLIAKRHQEKREQLILARQIEIAQAKKKYDELVYNSEVEVLERKRDLKIMCEKIYKQQILAEVFQVIFKASARVIPDSPRAQKMVVEPNCPSEQHNFQFPASVSARASTAMCLSRQLSVQPSIEASLRQHCVTTQHTTMDTFGRSTTTSMPNPSGGMGNGLAYHRRAPLLHSFVNTPPASVLRHGSANLEE</sequence>
<feature type="compositionally biased region" description="Acidic residues" evidence="1">
    <location>
        <begin position="11"/>
        <end position="27"/>
    </location>
</feature>
<dbReference type="STRING" id="15368.I1IBR4"/>